<evidence type="ECO:0000256" key="1">
    <source>
        <dbReference type="ARBA" id="ARBA00022475"/>
    </source>
</evidence>
<evidence type="ECO:0000256" key="7">
    <source>
        <dbReference type="RuleBase" id="RU362064"/>
    </source>
</evidence>
<evidence type="ECO:0000256" key="6">
    <source>
        <dbReference type="ARBA" id="ARBA00037937"/>
    </source>
</evidence>
<accession>A0ABW9F1F1</accession>
<reference evidence="8 9" key="1">
    <citation type="journal article" date="2024" name="Infect. Genet. Evol.">
        <title>Characteristics and comparative genome analysis of Yersinia enterocolitica and related species associated with human infections in Switzerland 2019-2023.</title>
        <authorList>
            <person name="Stevens M.J.A."/>
            <person name="Horlbog J.A."/>
            <person name="Diethelm A."/>
            <person name="Stephan R."/>
            <person name="Nuesch-Inderbinen M."/>
        </authorList>
    </citation>
    <scope>NUCLEOTIDE SEQUENCE [LARGE SCALE GENOMIC DNA]</scope>
    <source>
        <strain evidence="8 9">N20-0302</strain>
    </source>
</reference>
<dbReference type="RefSeq" id="WP_227719663.1">
    <property type="nucleotide sequence ID" value="NZ_CABHYU010000089.1"/>
</dbReference>
<dbReference type="Proteomes" id="UP001629523">
    <property type="component" value="Unassembled WGS sequence"/>
</dbReference>
<keyword evidence="4 7" id="KW-0472">Membrane</keyword>
<keyword evidence="9" id="KW-1185">Reference proteome</keyword>
<proteinExistence type="inferred from homology"/>
<name>A0ABW9F1F1_9GAMM</name>
<evidence type="ECO:0000256" key="4">
    <source>
        <dbReference type="ARBA" id="ARBA00023136"/>
    </source>
</evidence>
<evidence type="ECO:0000256" key="2">
    <source>
        <dbReference type="ARBA" id="ARBA00022692"/>
    </source>
</evidence>
<dbReference type="InterPro" id="IPR022781">
    <property type="entry name" value="Flagellar_biosynth_FliO"/>
</dbReference>
<gene>
    <name evidence="8" type="primary">fliO</name>
    <name evidence="8" type="ORF">WFP14_16610</name>
</gene>
<evidence type="ECO:0000313" key="9">
    <source>
        <dbReference type="Proteomes" id="UP001629523"/>
    </source>
</evidence>
<evidence type="ECO:0000313" key="8">
    <source>
        <dbReference type="EMBL" id="MFM1348172.1"/>
    </source>
</evidence>
<comment type="subcellular location">
    <subcellularLocation>
        <location evidence="7">Cell membrane</location>
    </subcellularLocation>
    <subcellularLocation>
        <location evidence="7">Bacterial flagellum basal body</location>
    </subcellularLocation>
</comment>
<dbReference type="EMBL" id="JBBEST010000009">
    <property type="protein sequence ID" value="MFM1348172.1"/>
    <property type="molecule type" value="Genomic_DNA"/>
</dbReference>
<keyword evidence="2 7" id="KW-0812">Transmembrane</keyword>
<comment type="caution">
    <text evidence="8">The sequence shown here is derived from an EMBL/GenBank/DDBJ whole genome shotgun (WGS) entry which is preliminary data.</text>
</comment>
<keyword evidence="8" id="KW-0966">Cell projection</keyword>
<organism evidence="8 9">
    <name type="scientific">Yersinia proxima</name>
    <dbReference type="NCBI Taxonomy" id="2890316"/>
    <lineage>
        <taxon>Bacteria</taxon>
        <taxon>Pseudomonadati</taxon>
        <taxon>Pseudomonadota</taxon>
        <taxon>Gammaproteobacteria</taxon>
        <taxon>Enterobacterales</taxon>
        <taxon>Yersiniaceae</taxon>
        <taxon>Yersinia</taxon>
    </lineage>
</organism>
<feature type="transmembrane region" description="Helical" evidence="7">
    <location>
        <begin position="23"/>
        <end position="45"/>
    </location>
</feature>
<protein>
    <recommendedName>
        <fullName evidence="7">Flagellar protein</fullName>
    </recommendedName>
</protein>
<keyword evidence="8" id="KW-0282">Flagellum</keyword>
<dbReference type="InterPro" id="IPR052205">
    <property type="entry name" value="FliO/MopB"/>
</dbReference>
<comment type="similarity">
    <text evidence="6 7">Belongs to the FliO/MopB family.</text>
</comment>
<keyword evidence="3 7" id="KW-1133">Transmembrane helix</keyword>
<dbReference type="NCBIfam" id="TIGR03500">
    <property type="entry name" value="FliO_TIGR"/>
    <property type="match status" value="1"/>
</dbReference>
<dbReference type="PANTHER" id="PTHR38766:SF1">
    <property type="entry name" value="FLAGELLAR PROTEIN FLIO"/>
    <property type="match status" value="1"/>
</dbReference>
<keyword evidence="1 7" id="KW-1003">Cell membrane</keyword>
<dbReference type="PANTHER" id="PTHR38766">
    <property type="entry name" value="FLAGELLAR PROTEIN FLIO"/>
    <property type="match status" value="1"/>
</dbReference>
<keyword evidence="8" id="KW-0969">Cilium</keyword>
<sequence>MMEPQTPVQVASSVVDATTPGSILVSIGGALVLVLLIIAAITWVARRSGLAPRLSKGNQVLSVVCSHSLGQRERVIVIDMADKRLLIGVTPGQINCLATFDKSVTNNIVPDSPLPVDFQSTFAGMLKKRKTGPSE</sequence>
<dbReference type="Pfam" id="PF04347">
    <property type="entry name" value="FliO"/>
    <property type="match status" value="1"/>
</dbReference>
<evidence type="ECO:0000256" key="5">
    <source>
        <dbReference type="ARBA" id="ARBA00023143"/>
    </source>
</evidence>
<evidence type="ECO:0000256" key="3">
    <source>
        <dbReference type="ARBA" id="ARBA00022989"/>
    </source>
</evidence>
<keyword evidence="5 7" id="KW-0975">Bacterial flagellum</keyword>